<feature type="transmembrane region" description="Helical" evidence="1">
    <location>
        <begin position="233"/>
        <end position="255"/>
    </location>
</feature>
<feature type="transmembrane region" description="Helical" evidence="1">
    <location>
        <begin position="55"/>
        <end position="74"/>
    </location>
</feature>
<gene>
    <name evidence="2" type="ORF">GGR12_002726</name>
</gene>
<organism evidence="2 3">
    <name type="scientific">Brevundimonas lenta</name>
    <dbReference type="NCBI Taxonomy" id="424796"/>
    <lineage>
        <taxon>Bacteria</taxon>
        <taxon>Pseudomonadati</taxon>
        <taxon>Pseudomonadota</taxon>
        <taxon>Alphaproteobacteria</taxon>
        <taxon>Caulobacterales</taxon>
        <taxon>Caulobacteraceae</taxon>
        <taxon>Brevundimonas</taxon>
    </lineage>
</organism>
<name>A0A7W6NQF0_9CAUL</name>
<dbReference type="EMBL" id="JACIDM010000003">
    <property type="protein sequence ID" value="MBB4083838.1"/>
    <property type="molecule type" value="Genomic_DNA"/>
</dbReference>
<dbReference type="RefSeq" id="WP_183204984.1">
    <property type="nucleotide sequence ID" value="NZ_BAAAER010000003.1"/>
</dbReference>
<evidence type="ECO:0000313" key="3">
    <source>
        <dbReference type="Proteomes" id="UP000529946"/>
    </source>
</evidence>
<comment type="caution">
    <text evidence="2">The sequence shown here is derived from an EMBL/GenBank/DDBJ whole genome shotgun (WGS) entry which is preliminary data.</text>
</comment>
<keyword evidence="1" id="KW-0472">Membrane</keyword>
<evidence type="ECO:0000256" key="1">
    <source>
        <dbReference type="SAM" id="Phobius"/>
    </source>
</evidence>
<sequence length="263" mass="27984">MDSIVRPTSAQTTRRLIVLACAVFAVVIAEAQMLMGWGQSAAEFAADSDATLKVAGFAFAIWGVIYIGVLIYAVRQALPTIGESDLLNRFGWPSAIAFAGIGLWIVAAAFDQELLTIVLIFASLAVLVVPLVTNAHLIRAIPRTGRERWFIVWPLALLAGWLAIAAPVNLVTVITGDGALPGVLSPTTWAMVVLSLVVLTALSMTWILRSMPFALPVAWGLLGVFVAEKERNILLAGFAIIAAGVVLVGAVILTFQLKPAVER</sequence>
<dbReference type="PANTHER" id="PTHR33802">
    <property type="entry name" value="SI:CH211-161H7.5-RELATED"/>
    <property type="match status" value="1"/>
</dbReference>
<feature type="transmembrane region" description="Helical" evidence="1">
    <location>
        <begin position="116"/>
        <end position="138"/>
    </location>
</feature>
<evidence type="ECO:0000313" key="2">
    <source>
        <dbReference type="EMBL" id="MBB4083838.1"/>
    </source>
</evidence>
<dbReference type="PANTHER" id="PTHR33802:SF1">
    <property type="entry name" value="XK-RELATED PROTEIN"/>
    <property type="match status" value="1"/>
</dbReference>
<accession>A0A7W6NQF0</accession>
<proteinExistence type="predicted"/>
<protein>
    <recommendedName>
        <fullName evidence="4">Tryptophan-rich sensory protein</fullName>
    </recommendedName>
</protein>
<dbReference type="Proteomes" id="UP000529946">
    <property type="component" value="Unassembled WGS sequence"/>
</dbReference>
<keyword evidence="3" id="KW-1185">Reference proteome</keyword>
<feature type="transmembrane region" description="Helical" evidence="1">
    <location>
        <begin position="150"/>
        <end position="174"/>
    </location>
</feature>
<reference evidence="2 3" key="1">
    <citation type="submission" date="2020-08" db="EMBL/GenBank/DDBJ databases">
        <title>Genomic Encyclopedia of Type Strains, Phase IV (KMG-IV): sequencing the most valuable type-strain genomes for metagenomic binning, comparative biology and taxonomic classification.</title>
        <authorList>
            <person name="Goeker M."/>
        </authorList>
    </citation>
    <scope>NUCLEOTIDE SEQUENCE [LARGE SCALE GENOMIC DNA]</scope>
    <source>
        <strain evidence="2 3">DSM 23960</strain>
    </source>
</reference>
<keyword evidence="1" id="KW-1133">Transmembrane helix</keyword>
<feature type="transmembrane region" description="Helical" evidence="1">
    <location>
        <begin position="180"/>
        <end position="199"/>
    </location>
</feature>
<feature type="transmembrane region" description="Helical" evidence="1">
    <location>
        <begin position="86"/>
        <end position="110"/>
    </location>
</feature>
<evidence type="ECO:0008006" key="4">
    <source>
        <dbReference type="Google" id="ProtNLM"/>
    </source>
</evidence>
<dbReference type="AlphaFoldDB" id="A0A7W6NQF0"/>
<keyword evidence="1" id="KW-0812">Transmembrane</keyword>